<evidence type="ECO:0000313" key="3">
    <source>
        <dbReference type="Proteomes" id="UP000276133"/>
    </source>
</evidence>
<gene>
    <name evidence="2" type="ORF">BpHYR1_015166</name>
</gene>
<evidence type="ECO:0000313" key="2">
    <source>
        <dbReference type="EMBL" id="RNA26875.1"/>
    </source>
</evidence>
<organism evidence="2 3">
    <name type="scientific">Brachionus plicatilis</name>
    <name type="common">Marine rotifer</name>
    <name type="synonym">Brachionus muelleri</name>
    <dbReference type="NCBI Taxonomy" id="10195"/>
    <lineage>
        <taxon>Eukaryota</taxon>
        <taxon>Metazoa</taxon>
        <taxon>Spiralia</taxon>
        <taxon>Gnathifera</taxon>
        <taxon>Rotifera</taxon>
        <taxon>Eurotatoria</taxon>
        <taxon>Monogononta</taxon>
        <taxon>Pseudotrocha</taxon>
        <taxon>Ploima</taxon>
        <taxon>Brachionidae</taxon>
        <taxon>Brachionus</taxon>
    </lineage>
</organism>
<keyword evidence="3" id="KW-1185">Reference proteome</keyword>
<comment type="caution">
    <text evidence="2">The sequence shown here is derived from an EMBL/GenBank/DDBJ whole genome shotgun (WGS) entry which is preliminary data.</text>
</comment>
<dbReference type="AlphaFoldDB" id="A0A3M7RU62"/>
<dbReference type="Proteomes" id="UP000276133">
    <property type="component" value="Unassembled WGS sequence"/>
</dbReference>
<reference evidence="2 3" key="1">
    <citation type="journal article" date="2018" name="Sci. Rep.">
        <title>Genomic signatures of local adaptation to the degree of environmental predictability in rotifers.</title>
        <authorList>
            <person name="Franch-Gras L."/>
            <person name="Hahn C."/>
            <person name="Garcia-Roger E.M."/>
            <person name="Carmona M.J."/>
            <person name="Serra M."/>
            <person name="Gomez A."/>
        </authorList>
    </citation>
    <scope>NUCLEOTIDE SEQUENCE [LARGE SCALE GENOMIC DNA]</scope>
    <source>
        <strain evidence="2">HYR1</strain>
    </source>
</reference>
<accession>A0A3M7RU62</accession>
<feature type="region of interest" description="Disordered" evidence="1">
    <location>
        <begin position="46"/>
        <end position="71"/>
    </location>
</feature>
<sequence>MLEKSQPTERRVFTSQENEFKIPAGTFSGIYKRREEFLELHEKKLQSDEVVNESSDDESDNESSNVIESFQDENISNQQALKIIDQFRKHLSKSTHNFESSIENLESIETEILGLMVNQKTILDYFKNNFFDF</sequence>
<dbReference type="EMBL" id="REGN01002657">
    <property type="protein sequence ID" value="RNA26875.1"/>
    <property type="molecule type" value="Genomic_DNA"/>
</dbReference>
<proteinExistence type="predicted"/>
<protein>
    <submittedName>
        <fullName evidence="2">Uncharacterized protein</fullName>
    </submittedName>
</protein>
<feature type="compositionally biased region" description="Acidic residues" evidence="1">
    <location>
        <begin position="50"/>
        <end position="61"/>
    </location>
</feature>
<name>A0A3M7RU62_BRAPC</name>
<evidence type="ECO:0000256" key="1">
    <source>
        <dbReference type="SAM" id="MobiDB-lite"/>
    </source>
</evidence>